<gene>
    <name evidence="2" type="ORF">BN1205_019907</name>
</gene>
<feature type="compositionally biased region" description="Basic and acidic residues" evidence="1">
    <location>
        <begin position="40"/>
        <end position="76"/>
    </location>
</feature>
<dbReference type="AlphaFoldDB" id="A0A0F7UYU1"/>
<sequence>MWEAPYVPNLDCTQVAVRIHYVSLFRSSLVAFSGAAEPAGGEKKPDGLSGRETETVSHRDEWPSWDSSHDEGRQRATDASVSHSADSRVTSVVIGEAFQWGAGVSGLQKGEFLLLLPSQECVLYSDRKSSVDCTVTKIDDTASDRPTVAVAPFPSCVPLPASLFKSKEAASLGVPGSADVLRLAFAFPLHLEALSCSSQYLRPEEDETVAICCASLHQATALVENLLPRKVVVHVFVRESGDNLSAHVRGADAGSTASLSSSLSLSLSLCKLPSVSLHRKNLHVHRLDAAAFPDILLSATAHLGVNALLLLPGCESPTPTEVARHRNASAPSSGLERSLLSAGLACLAVGGRILTGCDVCTVDEFEVDCMQSKAATLSFLPSPLSPAVTSYLGKNLHLAAAVIRYIAEGRLWSPTRAWLAVNGSLCSLDEVREAYDPVAMRSCPNELEKSAQHVRCIT</sequence>
<reference evidence="2" key="1">
    <citation type="journal article" date="2015" name="PLoS ONE">
        <title>Comprehensive Evaluation of Toxoplasma gondii VEG and Neospora caninum LIV Genomes with Tachyzoite Stage Transcriptome and Proteome Defines Novel Transcript Features.</title>
        <authorList>
            <person name="Ramaprasad A."/>
            <person name="Mourier T."/>
            <person name="Naeem R."/>
            <person name="Malas T.B."/>
            <person name="Moussa E."/>
            <person name="Panigrahi A."/>
            <person name="Vermont S.J."/>
            <person name="Otto T.D."/>
            <person name="Wastling J."/>
            <person name="Pain A."/>
        </authorList>
    </citation>
    <scope>NUCLEOTIDE SEQUENCE</scope>
    <source>
        <strain evidence="2">VEG</strain>
    </source>
</reference>
<proteinExistence type="predicted"/>
<evidence type="ECO:0000256" key="1">
    <source>
        <dbReference type="SAM" id="MobiDB-lite"/>
    </source>
</evidence>
<feature type="region of interest" description="Disordered" evidence="1">
    <location>
        <begin position="36"/>
        <end position="82"/>
    </location>
</feature>
<protein>
    <submittedName>
        <fullName evidence="2">Uncharacterized protein</fullName>
    </submittedName>
</protein>
<evidence type="ECO:0000313" key="2">
    <source>
        <dbReference type="EMBL" id="CEL75182.1"/>
    </source>
</evidence>
<accession>A0A0F7UYU1</accession>
<dbReference type="EMBL" id="LN714498">
    <property type="protein sequence ID" value="CEL75182.1"/>
    <property type="molecule type" value="Genomic_DNA"/>
</dbReference>
<organism evidence="2">
    <name type="scientific">Toxoplasma gondii (strain ATCC 50861 / VEG)</name>
    <dbReference type="NCBI Taxonomy" id="432359"/>
    <lineage>
        <taxon>Eukaryota</taxon>
        <taxon>Sar</taxon>
        <taxon>Alveolata</taxon>
        <taxon>Apicomplexa</taxon>
        <taxon>Conoidasida</taxon>
        <taxon>Coccidia</taxon>
        <taxon>Eucoccidiorida</taxon>
        <taxon>Eimeriorina</taxon>
        <taxon>Sarcocystidae</taxon>
        <taxon>Toxoplasma</taxon>
    </lineage>
</organism>
<name>A0A0F7UYU1_TOXGV</name>